<keyword evidence="6 7" id="KW-0472">Membrane</keyword>
<feature type="transmembrane region" description="Helical" evidence="7">
    <location>
        <begin position="201"/>
        <end position="222"/>
    </location>
</feature>
<dbReference type="GO" id="GO:0005886">
    <property type="term" value="C:plasma membrane"/>
    <property type="evidence" value="ECO:0007669"/>
    <property type="project" value="UniProtKB-SubCell"/>
</dbReference>
<keyword evidence="3" id="KW-1003">Cell membrane</keyword>
<evidence type="ECO:0000313" key="10">
    <source>
        <dbReference type="Proteomes" id="UP000198604"/>
    </source>
</evidence>
<dbReference type="InterPro" id="IPR036259">
    <property type="entry name" value="MFS_trans_sf"/>
</dbReference>
<feature type="transmembrane region" description="Helical" evidence="7">
    <location>
        <begin position="242"/>
        <end position="262"/>
    </location>
</feature>
<protein>
    <submittedName>
        <fullName evidence="9">Major facilitator superfamily permease</fullName>
    </submittedName>
</protein>
<feature type="transmembrane region" description="Helical" evidence="7">
    <location>
        <begin position="293"/>
        <end position="313"/>
    </location>
</feature>
<feature type="transmembrane region" description="Helical" evidence="7">
    <location>
        <begin position="46"/>
        <end position="66"/>
    </location>
</feature>
<comment type="subcellular location">
    <subcellularLocation>
        <location evidence="1">Cell membrane</location>
        <topology evidence="1">Multi-pass membrane protein</topology>
    </subcellularLocation>
</comment>
<dbReference type="OrthoDB" id="1650550at2"/>
<evidence type="ECO:0000256" key="6">
    <source>
        <dbReference type="ARBA" id="ARBA00023136"/>
    </source>
</evidence>
<keyword evidence="4 7" id="KW-0812">Transmembrane</keyword>
<feature type="transmembrane region" description="Helical" evidence="7">
    <location>
        <begin position="358"/>
        <end position="377"/>
    </location>
</feature>
<feature type="transmembrane region" description="Helical" evidence="7">
    <location>
        <begin position="269"/>
        <end position="287"/>
    </location>
</feature>
<feature type="transmembrane region" description="Helical" evidence="7">
    <location>
        <begin position="325"/>
        <end position="346"/>
    </location>
</feature>
<dbReference type="Pfam" id="PF07690">
    <property type="entry name" value="MFS_1"/>
    <property type="match status" value="1"/>
</dbReference>
<name>A0A0E4H5N3_9STRE</name>
<evidence type="ECO:0000313" key="9">
    <source>
        <dbReference type="EMBL" id="CQR25893.1"/>
    </source>
</evidence>
<gene>
    <name evidence="9" type="ORF">BN1356_02240</name>
</gene>
<dbReference type="AlphaFoldDB" id="A0A0E4H5N3"/>
<evidence type="ECO:0000256" key="4">
    <source>
        <dbReference type="ARBA" id="ARBA00022692"/>
    </source>
</evidence>
<dbReference type="RefSeq" id="WP_093651416.1">
    <property type="nucleotide sequence ID" value="NZ_CTEN01000005.1"/>
</dbReference>
<feature type="transmembrane region" description="Helical" evidence="7">
    <location>
        <begin position="103"/>
        <end position="124"/>
    </location>
</feature>
<dbReference type="STRING" id="1608583.BN1356_02240"/>
<dbReference type="EMBL" id="CTEN01000005">
    <property type="protein sequence ID" value="CQR25893.1"/>
    <property type="molecule type" value="Genomic_DNA"/>
</dbReference>
<evidence type="ECO:0000256" key="5">
    <source>
        <dbReference type="ARBA" id="ARBA00022989"/>
    </source>
</evidence>
<keyword evidence="2" id="KW-0813">Transport</keyword>
<evidence type="ECO:0000256" key="2">
    <source>
        <dbReference type="ARBA" id="ARBA00022448"/>
    </source>
</evidence>
<feature type="transmembrane region" description="Helical" evidence="7">
    <location>
        <begin position="136"/>
        <end position="155"/>
    </location>
</feature>
<dbReference type="InterPro" id="IPR020846">
    <property type="entry name" value="MFS_dom"/>
</dbReference>
<proteinExistence type="predicted"/>
<feature type="domain" description="Major facilitator superfamily (MFS) profile" evidence="8">
    <location>
        <begin position="5"/>
        <end position="383"/>
    </location>
</feature>
<dbReference type="Proteomes" id="UP000198604">
    <property type="component" value="Unassembled WGS sequence"/>
</dbReference>
<evidence type="ECO:0000256" key="1">
    <source>
        <dbReference type="ARBA" id="ARBA00004651"/>
    </source>
</evidence>
<dbReference type="SUPFAM" id="SSF103473">
    <property type="entry name" value="MFS general substrate transporter"/>
    <property type="match status" value="1"/>
</dbReference>
<dbReference type="PROSITE" id="PS50850">
    <property type="entry name" value="MFS"/>
    <property type="match status" value="1"/>
</dbReference>
<dbReference type="InterPro" id="IPR050189">
    <property type="entry name" value="MFS_Efflux_Transporters"/>
</dbReference>
<sequence precursor="true">MKHIIEKISVLSLSLMLVSTFAVSPAIPQMIEHFGQQGYSASQVESLITITSLFIMVTLLANPIVIRFLSERAIVILGLSLMALGGAMPFLFPHYYLVMLSRILLGLGIGLINARAINIVGLLYKGKEQTQMMGLRSSFEVLGSASLTILVGWLSTFGWQAAFLAYLFALVILCLFVCFVPKQEVVQHENSTEKPKLTKELLKMGLSLAFFAFFVINVNTFITMRIPQIVTASGMGTAIQASWILGSMQVMGILAGTVFGFLVGRLKEWLLPFGYLIFGFSVLIVAFSTNLWILGFGAMISGFFYSVILAIVFSRTAERTPHSLLTLLMTIVLMGCNIGGASASLLPTFLEKLNPTQSGAFGIYALGCLLVSSVLAFQQLKTKKSI</sequence>
<evidence type="ECO:0000256" key="3">
    <source>
        <dbReference type="ARBA" id="ARBA00022475"/>
    </source>
</evidence>
<keyword evidence="10" id="KW-1185">Reference proteome</keyword>
<feature type="transmembrane region" description="Helical" evidence="7">
    <location>
        <begin position="161"/>
        <end position="180"/>
    </location>
</feature>
<evidence type="ECO:0000259" key="8">
    <source>
        <dbReference type="PROSITE" id="PS50850"/>
    </source>
</evidence>
<keyword evidence="5 7" id="KW-1133">Transmembrane helix</keyword>
<dbReference type="GO" id="GO:0022857">
    <property type="term" value="F:transmembrane transporter activity"/>
    <property type="evidence" value="ECO:0007669"/>
    <property type="project" value="InterPro"/>
</dbReference>
<dbReference type="PANTHER" id="PTHR43124">
    <property type="entry name" value="PURINE EFFLUX PUMP PBUE"/>
    <property type="match status" value="1"/>
</dbReference>
<dbReference type="Gene3D" id="1.20.1250.20">
    <property type="entry name" value="MFS general substrate transporter like domains"/>
    <property type="match status" value="1"/>
</dbReference>
<reference evidence="10" key="1">
    <citation type="submission" date="2015-03" db="EMBL/GenBank/DDBJ databases">
        <authorList>
            <person name="Urmite Genomes"/>
        </authorList>
    </citation>
    <scope>NUCLEOTIDE SEQUENCE [LARGE SCALE GENOMIC DNA]</scope>
    <source>
        <strain evidence="10">FF10</strain>
    </source>
</reference>
<dbReference type="InterPro" id="IPR011701">
    <property type="entry name" value="MFS"/>
</dbReference>
<organism evidence="9 10">
    <name type="scientific">Streptococcus varani</name>
    <dbReference type="NCBI Taxonomy" id="1608583"/>
    <lineage>
        <taxon>Bacteria</taxon>
        <taxon>Bacillati</taxon>
        <taxon>Bacillota</taxon>
        <taxon>Bacilli</taxon>
        <taxon>Lactobacillales</taxon>
        <taxon>Streptococcaceae</taxon>
        <taxon>Streptococcus</taxon>
    </lineage>
</organism>
<accession>A0A0E4H5N3</accession>
<dbReference type="PANTHER" id="PTHR43124:SF3">
    <property type="entry name" value="CHLORAMPHENICOL EFFLUX PUMP RV0191"/>
    <property type="match status" value="1"/>
</dbReference>
<evidence type="ECO:0000256" key="7">
    <source>
        <dbReference type="SAM" id="Phobius"/>
    </source>
</evidence>
<feature type="transmembrane region" description="Helical" evidence="7">
    <location>
        <begin position="73"/>
        <end position="97"/>
    </location>
</feature>